<name>A0AC58QK83_CAMBA</name>
<gene>
    <name evidence="2" type="primary">LOC141578032</name>
</gene>
<reference evidence="2" key="1">
    <citation type="submission" date="2025-08" db="UniProtKB">
        <authorList>
            <consortium name="RefSeq"/>
        </authorList>
    </citation>
    <scope>IDENTIFICATION</scope>
    <source>
        <tissue evidence="2">Blood</tissue>
    </source>
</reference>
<dbReference type="RefSeq" id="XP_074222686.1">
    <property type="nucleotide sequence ID" value="XM_074366585.1"/>
</dbReference>
<evidence type="ECO:0000313" key="1">
    <source>
        <dbReference type="Proteomes" id="UP001732780"/>
    </source>
</evidence>
<proteinExistence type="predicted"/>
<protein>
    <submittedName>
        <fullName evidence="2">Uncharacterized protein LOC141578032</fullName>
    </submittedName>
</protein>
<keyword evidence="1" id="KW-1185">Reference proteome</keyword>
<accession>A0AC58QK83</accession>
<organism evidence="1 2">
    <name type="scientific">Camelus bactrianus</name>
    <name type="common">Bactrian camel</name>
    <dbReference type="NCBI Taxonomy" id="9837"/>
    <lineage>
        <taxon>Eukaryota</taxon>
        <taxon>Metazoa</taxon>
        <taxon>Chordata</taxon>
        <taxon>Craniata</taxon>
        <taxon>Vertebrata</taxon>
        <taxon>Euteleostomi</taxon>
        <taxon>Mammalia</taxon>
        <taxon>Eutheria</taxon>
        <taxon>Laurasiatheria</taxon>
        <taxon>Artiodactyla</taxon>
        <taxon>Tylopoda</taxon>
        <taxon>Camelidae</taxon>
        <taxon>Camelus</taxon>
    </lineage>
</organism>
<sequence>MESRLDTCALCPSLWAPVPLQEVRRTLTYFRKQLHLPKESGRRRGAKNLPGAKSKQTSLLDQRFSNSDFPRARDKPKNLFTVLTLSRTRKRKIGKCGRSFRPCSRVYLSLPPERSTREKDSRNSTPNAPFIEQAGTPGESANAVPHYHKLCSRVSHIWGNRRGQHIRSAMDKPRPGKTTFVIMVSPLPGKYELLTPPTPTPSRSPGSAPTVTSLPPPPRSRPLHAPHPSFVHPENNLGSLRVIHTQDVEAQAERAQQPLRACSSTYATPPSGCPRVLFFPVLVAGSYLFPQETLGVVSGGRGRAETAPDLERTSEDGSSMGKAPGS</sequence>
<evidence type="ECO:0000313" key="2">
    <source>
        <dbReference type="RefSeq" id="XP_074222686.1"/>
    </source>
</evidence>
<dbReference type="Proteomes" id="UP001732780">
    <property type="component" value="Chromosome 6"/>
</dbReference>